<keyword evidence="3" id="KW-1185">Reference proteome</keyword>
<accession>A0ABY5Q0D3</accession>
<sequence length="85" mass="8612">MAGCSFVDGPRRTARADTTVAEAVTAVELTGTGAGSIEVTPGTGPGVTVRRTVHYRGDTAPTQPPFAPGERGLGNIGGRRCIESA</sequence>
<evidence type="ECO:0000256" key="1">
    <source>
        <dbReference type="SAM" id="MobiDB-lite"/>
    </source>
</evidence>
<dbReference type="GeneID" id="95576408"/>
<protein>
    <recommendedName>
        <fullName evidence="4">Lipoprotein</fullName>
    </recommendedName>
</protein>
<dbReference type="EMBL" id="CP102514">
    <property type="protein sequence ID" value="UUY49867.1"/>
    <property type="molecule type" value="Genomic_DNA"/>
</dbReference>
<feature type="region of interest" description="Disordered" evidence="1">
    <location>
        <begin position="57"/>
        <end position="77"/>
    </location>
</feature>
<proteinExistence type="predicted"/>
<evidence type="ECO:0008006" key="4">
    <source>
        <dbReference type="Google" id="ProtNLM"/>
    </source>
</evidence>
<evidence type="ECO:0000313" key="2">
    <source>
        <dbReference type="EMBL" id="UUY49867.1"/>
    </source>
</evidence>
<gene>
    <name evidence="2" type="ORF">NRK68_23145</name>
</gene>
<dbReference type="RefSeq" id="WP_257856601.1">
    <property type="nucleotide sequence ID" value="NZ_CP102514.1"/>
</dbReference>
<reference evidence="2" key="1">
    <citation type="submission" date="2022-08" db="EMBL/GenBank/DDBJ databases">
        <authorList>
            <person name="Tian L."/>
        </authorList>
    </citation>
    <scope>NUCLEOTIDE SEQUENCE</scope>
    <source>
        <strain evidence="2">CM253</strain>
    </source>
</reference>
<dbReference type="Proteomes" id="UP001057738">
    <property type="component" value="Chromosome"/>
</dbReference>
<name>A0ABY5Q0D3_9ACTN</name>
<evidence type="ECO:0000313" key="3">
    <source>
        <dbReference type="Proteomes" id="UP001057738"/>
    </source>
</evidence>
<organism evidence="2 3">
    <name type="scientific">Streptomyces yangpuensis</name>
    <dbReference type="NCBI Taxonomy" id="1648182"/>
    <lineage>
        <taxon>Bacteria</taxon>
        <taxon>Bacillati</taxon>
        <taxon>Actinomycetota</taxon>
        <taxon>Actinomycetes</taxon>
        <taxon>Kitasatosporales</taxon>
        <taxon>Streptomycetaceae</taxon>
        <taxon>Streptomyces</taxon>
    </lineage>
</organism>